<proteinExistence type="predicted"/>
<keyword evidence="2" id="KW-1185">Reference proteome</keyword>
<dbReference type="STRING" id="320771.Cflav_PD5999"/>
<evidence type="ECO:0000313" key="2">
    <source>
        <dbReference type="Proteomes" id="UP000003688"/>
    </source>
</evidence>
<accession>B9XA23</accession>
<organism evidence="1 2">
    <name type="scientific">Pedosphaera parvula (strain Ellin514)</name>
    <dbReference type="NCBI Taxonomy" id="320771"/>
    <lineage>
        <taxon>Bacteria</taxon>
        <taxon>Pseudomonadati</taxon>
        <taxon>Verrucomicrobiota</taxon>
        <taxon>Pedosphaerae</taxon>
        <taxon>Pedosphaerales</taxon>
        <taxon>Pedosphaeraceae</taxon>
        <taxon>Pedosphaera</taxon>
    </lineage>
</organism>
<sequence length="150" mass="17406">MRRIWSVTSDTQQINHDELLFSDYTTAHRMVLEALQAAHEDLHEKLRQENKPINPIGLSMIVTNWPHHDRHHMEQPFDFEHAVNRVLVLTHWAHLDGLATVYFEKTKGKSPQHAERVLAETLEDASNCGLNPSYVEKLIRKRLNGTTLNL</sequence>
<protein>
    <submittedName>
        <fullName evidence="1">Uncharacterized protein</fullName>
    </submittedName>
</protein>
<name>B9XA23_PEDPL</name>
<comment type="caution">
    <text evidence="1">The sequence shown here is derived from an EMBL/GenBank/DDBJ whole genome shotgun (WGS) entry which is preliminary data.</text>
</comment>
<evidence type="ECO:0000313" key="1">
    <source>
        <dbReference type="EMBL" id="EEF63364.1"/>
    </source>
</evidence>
<dbReference type="EMBL" id="ABOX02000001">
    <property type="protein sequence ID" value="EEF63364.1"/>
    <property type="molecule type" value="Genomic_DNA"/>
</dbReference>
<gene>
    <name evidence="1" type="ORF">Cflav_PD5999</name>
</gene>
<reference evidence="1 2" key="1">
    <citation type="journal article" date="2011" name="J. Bacteriol.">
        <title>Genome sequence of 'Pedosphaera parvula' Ellin514, an aerobic Verrucomicrobial isolate from pasture soil.</title>
        <authorList>
            <person name="Kant R."/>
            <person name="van Passel M.W."/>
            <person name="Sangwan P."/>
            <person name="Palva A."/>
            <person name="Lucas S."/>
            <person name="Copeland A."/>
            <person name="Lapidus A."/>
            <person name="Glavina Del Rio T."/>
            <person name="Dalin E."/>
            <person name="Tice H."/>
            <person name="Bruce D."/>
            <person name="Goodwin L."/>
            <person name="Pitluck S."/>
            <person name="Chertkov O."/>
            <person name="Larimer F.W."/>
            <person name="Land M.L."/>
            <person name="Hauser L."/>
            <person name="Brettin T.S."/>
            <person name="Detter J.C."/>
            <person name="Han S."/>
            <person name="de Vos W.M."/>
            <person name="Janssen P.H."/>
            <person name="Smidt H."/>
        </authorList>
    </citation>
    <scope>NUCLEOTIDE SEQUENCE [LARGE SCALE GENOMIC DNA]</scope>
    <source>
        <strain evidence="1 2">Ellin514</strain>
    </source>
</reference>
<dbReference type="AlphaFoldDB" id="B9XA23"/>
<dbReference type="Proteomes" id="UP000003688">
    <property type="component" value="Unassembled WGS sequence"/>
</dbReference>